<comment type="caution">
    <text evidence="2">The sequence shown here is derived from an EMBL/GenBank/DDBJ whole genome shotgun (WGS) entry which is preliminary data.</text>
</comment>
<accession>A0ABX0GWR5</accession>
<feature type="region of interest" description="Disordered" evidence="1">
    <location>
        <begin position="1"/>
        <end position="143"/>
    </location>
</feature>
<feature type="compositionally biased region" description="Polar residues" evidence="1">
    <location>
        <begin position="1"/>
        <end position="11"/>
    </location>
</feature>
<protein>
    <submittedName>
        <fullName evidence="2">Uncharacterized protein</fullName>
    </submittedName>
</protein>
<feature type="compositionally biased region" description="Low complexity" evidence="1">
    <location>
        <begin position="67"/>
        <end position="80"/>
    </location>
</feature>
<feature type="compositionally biased region" description="Basic and acidic residues" evidence="1">
    <location>
        <begin position="12"/>
        <end position="25"/>
    </location>
</feature>
<sequence>MSQTPASTPSGQDREGARAAMRDLPGETALGNVDPATAKSPDEIGRRAEDVAAEEGFVASRPGGGDSAAASSRAEADAGSTAAPTGISDLERNTSDTPLGDLSTGGEAARQALGVDPADNRFGEVPDNSTGEATRAEVLGDQA</sequence>
<organism evidence="2 3">
    <name type="scientific">Motilibacter deserti</name>
    <dbReference type="NCBI Taxonomy" id="2714956"/>
    <lineage>
        <taxon>Bacteria</taxon>
        <taxon>Bacillati</taxon>
        <taxon>Actinomycetota</taxon>
        <taxon>Actinomycetes</taxon>
        <taxon>Motilibacterales</taxon>
        <taxon>Motilibacteraceae</taxon>
        <taxon>Motilibacter</taxon>
    </lineage>
</organism>
<evidence type="ECO:0000313" key="2">
    <source>
        <dbReference type="EMBL" id="NHC13698.1"/>
    </source>
</evidence>
<evidence type="ECO:0000313" key="3">
    <source>
        <dbReference type="Proteomes" id="UP000800981"/>
    </source>
</evidence>
<reference evidence="2 3" key="1">
    <citation type="submission" date="2020-03" db="EMBL/GenBank/DDBJ databases">
        <title>Two novel Motilibacter sp.</title>
        <authorList>
            <person name="Liu S."/>
        </authorList>
    </citation>
    <scope>NUCLEOTIDE SEQUENCE [LARGE SCALE GENOMIC DNA]</scope>
    <source>
        <strain evidence="2 3">E257</strain>
    </source>
</reference>
<feature type="compositionally biased region" description="Basic and acidic residues" evidence="1">
    <location>
        <begin position="40"/>
        <end position="50"/>
    </location>
</feature>
<dbReference type="RefSeq" id="WP_166280378.1">
    <property type="nucleotide sequence ID" value="NZ_JAANNP010000002.1"/>
</dbReference>
<name>A0ABX0GWR5_9ACTN</name>
<proteinExistence type="predicted"/>
<dbReference type="Proteomes" id="UP000800981">
    <property type="component" value="Unassembled WGS sequence"/>
</dbReference>
<gene>
    <name evidence="2" type="ORF">G9H71_07880</name>
</gene>
<dbReference type="EMBL" id="JAANNP010000002">
    <property type="protein sequence ID" value="NHC13698.1"/>
    <property type="molecule type" value="Genomic_DNA"/>
</dbReference>
<keyword evidence="3" id="KW-1185">Reference proteome</keyword>
<evidence type="ECO:0000256" key="1">
    <source>
        <dbReference type="SAM" id="MobiDB-lite"/>
    </source>
</evidence>